<dbReference type="Pfam" id="PF00233">
    <property type="entry name" value="PDEase_I"/>
    <property type="match status" value="1"/>
</dbReference>
<organism evidence="9 10">
    <name type="scientific">Novymonas esmeraldas</name>
    <dbReference type="NCBI Taxonomy" id="1808958"/>
    <lineage>
        <taxon>Eukaryota</taxon>
        <taxon>Discoba</taxon>
        <taxon>Euglenozoa</taxon>
        <taxon>Kinetoplastea</taxon>
        <taxon>Metakinetoplastina</taxon>
        <taxon>Trypanosomatida</taxon>
        <taxon>Trypanosomatidae</taxon>
        <taxon>Novymonas</taxon>
    </lineage>
</organism>
<keyword evidence="2 6" id="KW-0378">Hydrolase</keyword>
<feature type="compositionally biased region" description="Polar residues" evidence="7">
    <location>
        <begin position="80"/>
        <end position="95"/>
    </location>
</feature>
<comment type="caution">
    <text evidence="9">The sequence shown here is derived from an EMBL/GenBank/DDBJ whole genome shotgun (WGS) entry which is preliminary data.</text>
</comment>
<evidence type="ECO:0000259" key="8">
    <source>
        <dbReference type="PROSITE" id="PS51845"/>
    </source>
</evidence>
<evidence type="ECO:0000256" key="5">
    <source>
        <dbReference type="PIRSR" id="PIRSR623088-3"/>
    </source>
</evidence>
<dbReference type="Proteomes" id="UP001430356">
    <property type="component" value="Unassembled WGS sequence"/>
</dbReference>
<name>A0AAW0F4A3_9TRYP</name>
<feature type="region of interest" description="Disordered" evidence="7">
    <location>
        <begin position="68"/>
        <end position="95"/>
    </location>
</feature>
<feature type="binding site" evidence="5">
    <location>
        <position position="517"/>
    </location>
    <ligand>
        <name>Zn(2+)</name>
        <dbReference type="ChEBI" id="CHEBI:29105"/>
        <label>2</label>
    </ligand>
</feature>
<feature type="binding site" evidence="4">
    <location>
        <position position="681"/>
    </location>
    <ligand>
        <name>AMP</name>
        <dbReference type="ChEBI" id="CHEBI:456215"/>
    </ligand>
</feature>
<evidence type="ECO:0000256" key="6">
    <source>
        <dbReference type="RuleBase" id="RU363067"/>
    </source>
</evidence>
<evidence type="ECO:0000256" key="3">
    <source>
        <dbReference type="PIRSR" id="PIRSR623088-1"/>
    </source>
</evidence>
<feature type="binding site" evidence="4">
    <location>
        <begin position="474"/>
        <end position="478"/>
    </location>
    <ligand>
        <name>AMP</name>
        <dbReference type="ChEBI" id="CHEBI:456215"/>
    </ligand>
</feature>
<dbReference type="GO" id="GO:0046872">
    <property type="term" value="F:metal ion binding"/>
    <property type="evidence" value="ECO:0007669"/>
    <property type="project" value="UniProtKB-KW"/>
</dbReference>
<dbReference type="InterPro" id="IPR023088">
    <property type="entry name" value="PDEase"/>
</dbReference>
<dbReference type="PROSITE" id="PS51845">
    <property type="entry name" value="PDEASE_I_2"/>
    <property type="match status" value="1"/>
</dbReference>
<gene>
    <name evidence="9" type="ORF">NESM_000076400</name>
</gene>
<comment type="similarity">
    <text evidence="6">Belongs to the cyclic nucleotide phosphodiesterase family.</text>
</comment>
<feature type="binding site" evidence="4">
    <location>
        <position position="628"/>
    </location>
    <ligand>
        <name>AMP</name>
        <dbReference type="ChEBI" id="CHEBI:456215"/>
    </ligand>
</feature>
<feature type="binding site" evidence="5">
    <location>
        <position position="517"/>
    </location>
    <ligand>
        <name>Zn(2+)</name>
        <dbReference type="ChEBI" id="CHEBI:29105"/>
        <label>1</label>
    </ligand>
</feature>
<accession>A0AAW0F4A3</accession>
<feature type="domain" description="PDEase" evidence="8">
    <location>
        <begin position="395"/>
        <end position="724"/>
    </location>
</feature>
<feature type="active site" description="Proton donor" evidence="3">
    <location>
        <position position="474"/>
    </location>
</feature>
<evidence type="ECO:0000256" key="1">
    <source>
        <dbReference type="ARBA" id="ARBA00022723"/>
    </source>
</evidence>
<dbReference type="EMBL" id="JAECZO010000004">
    <property type="protein sequence ID" value="KAK7200246.1"/>
    <property type="molecule type" value="Genomic_DNA"/>
</dbReference>
<feature type="binding site" evidence="4">
    <location>
        <position position="517"/>
    </location>
    <ligand>
        <name>AMP</name>
        <dbReference type="ChEBI" id="CHEBI:456215"/>
    </ligand>
</feature>
<evidence type="ECO:0000313" key="10">
    <source>
        <dbReference type="Proteomes" id="UP001430356"/>
    </source>
</evidence>
<dbReference type="Gene3D" id="1.10.1300.10">
    <property type="entry name" value="3'5'-cyclic nucleotide phosphodiesterase, catalytic domain"/>
    <property type="match status" value="1"/>
</dbReference>
<reference evidence="9 10" key="1">
    <citation type="journal article" date="2021" name="MBio">
        <title>A New Model Trypanosomatid, Novymonas esmeraldas: Genomic Perception of Its 'Candidatus Pandoraea novymonadis' Endosymbiont.</title>
        <authorList>
            <person name="Zakharova A."/>
            <person name="Saura A."/>
            <person name="Butenko A."/>
            <person name="Podesvova L."/>
            <person name="Warmusova S."/>
            <person name="Kostygov A.Y."/>
            <person name="Nenarokova A."/>
            <person name="Lukes J."/>
            <person name="Opperdoes F.R."/>
            <person name="Yurchenko V."/>
        </authorList>
    </citation>
    <scope>NUCLEOTIDE SEQUENCE [LARGE SCALE GENOMIC DNA]</scope>
    <source>
        <strain evidence="9 10">E262AT.01</strain>
    </source>
</reference>
<feature type="binding site" evidence="5">
    <location>
        <position position="478"/>
    </location>
    <ligand>
        <name>Zn(2+)</name>
        <dbReference type="ChEBI" id="CHEBI:29105"/>
        <label>1</label>
    </ligand>
</feature>
<dbReference type="PROSITE" id="PS00126">
    <property type="entry name" value="PDEASE_I_1"/>
    <property type="match status" value="1"/>
</dbReference>
<dbReference type="InterPro" id="IPR036971">
    <property type="entry name" value="PDEase_catalytic_dom_sf"/>
</dbReference>
<feature type="binding site" evidence="5">
    <location>
        <position position="628"/>
    </location>
    <ligand>
        <name>Zn(2+)</name>
        <dbReference type="ChEBI" id="CHEBI:29105"/>
        <label>1</label>
    </ligand>
</feature>
<dbReference type="InterPro" id="IPR023174">
    <property type="entry name" value="PDEase_CS"/>
</dbReference>
<comment type="cofactor">
    <cofactor evidence="6">
        <name>a divalent metal cation</name>
        <dbReference type="ChEBI" id="CHEBI:60240"/>
    </cofactor>
    <text evidence="6">Binds 2 divalent metal cations per subunit. Site 1 may preferentially bind zinc ions, while site 2 has a preference for magnesium and/or manganese ions.</text>
</comment>
<dbReference type="PANTHER" id="PTHR11347">
    <property type="entry name" value="CYCLIC NUCLEOTIDE PHOSPHODIESTERASE"/>
    <property type="match status" value="1"/>
</dbReference>
<dbReference type="AlphaFoldDB" id="A0AAW0F4A3"/>
<dbReference type="PRINTS" id="PR00387">
    <property type="entry name" value="PDIESTERASE1"/>
</dbReference>
<protein>
    <recommendedName>
        <fullName evidence="6">Phosphodiesterase</fullName>
        <ecNumber evidence="6">3.1.4.-</ecNumber>
    </recommendedName>
</protein>
<feature type="binding site" evidence="5">
    <location>
        <position position="516"/>
    </location>
    <ligand>
        <name>Zn(2+)</name>
        <dbReference type="ChEBI" id="CHEBI:29105"/>
        <label>1</label>
    </ligand>
</feature>
<dbReference type="GO" id="GO:0004114">
    <property type="term" value="F:3',5'-cyclic-nucleotide phosphodiesterase activity"/>
    <property type="evidence" value="ECO:0007669"/>
    <property type="project" value="InterPro"/>
</dbReference>
<dbReference type="FunFam" id="1.10.1300.10:FF:000021">
    <property type="entry name" value="Phosphodiesterase"/>
    <property type="match status" value="1"/>
</dbReference>
<evidence type="ECO:0000256" key="2">
    <source>
        <dbReference type="ARBA" id="ARBA00022801"/>
    </source>
</evidence>
<evidence type="ECO:0000256" key="4">
    <source>
        <dbReference type="PIRSR" id="PIRSR623088-2"/>
    </source>
</evidence>
<dbReference type="EC" id="3.1.4.-" evidence="6"/>
<evidence type="ECO:0000256" key="7">
    <source>
        <dbReference type="SAM" id="MobiDB-lite"/>
    </source>
</evidence>
<keyword evidence="1 5" id="KW-0479">Metal-binding</keyword>
<dbReference type="GO" id="GO:0007165">
    <property type="term" value="P:signal transduction"/>
    <property type="evidence" value="ECO:0007669"/>
    <property type="project" value="InterPro"/>
</dbReference>
<dbReference type="InterPro" id="IPR002073">
    <property type="entry name" value="PDEase_catalytic_dom"/>
</dbReference>
<sequence length="734" mass="82296">MGGGNSKSPQAMHAPSAAAAAAAAAPVRPPLSDEVQLYPAYNKTADFSSVDHVETAVTAAARPVIPMAPLLSDKGEPPTTLATRAGSMNTGTSSEVPRLLGKDKYIKEYGALALDDRVKTALLGTLFLFCDMETDSTVVSYRESSTGSVYARSYTDVELGQAKQAAGVGFSWAPFFKSIATAMIKSKATVASLTPTRKDANFTIFNSKDTSRTYPFVVPMELVSNGRSPNALAVFRYVMVPMTRALQYNRTLGGSSDRAACAERLECEFAVHTAASKQHTSYVDALLPTVRPLREESALHSHHAMVVGREVRNLERRLKAREERTITKHPLDQLYYEGGAQRFEHTLWSPEHIPQEEDPDEVLSMCIRSAFPLGPGMKLSDISGVLQRPEIRKHVEASGNGQVIAEAFDIFKGIDRWDYDTIQLEIITNGNALFYTTYLLVYKLDLVRYFNLDDAVLRRFLIAVQSAYHPNPYHNAMHGADVTQINYYLMMVAGLSDKCRLSREEIFAGVIAGAVHDFDHPGLNNNFHTRTRAYLATLYNDRSILENHHLACTFELLRNPRYNIFATLSEEQRLLVRETILEMVLATDMGNHARIFKNFQVRMSETSDWYSRKEDVRLALSMSIKMADISNCARPNHIYAEWAKNISKEFYLQGDAERKLKLSISPFMDRTKEKEEFPKGQVSFMMYIVQPMVEAISALLPSMTFAVNLCIDNKEYWRRKSEETPETTETPASK</sequence>
<keyword evidence="10" id="KW-1185">Reference proteome</keyword>
<proteinExistence type="inferred from homology"/>
<dbReference type="InterPro" id="IPR003607">
    <property type="entry name" value="HD/PDEase_dom"/>
</dbReference>
<evidence type="ECO:0000313" key="9">
    <source>
        <dbReference type="EMBL" id="KAK7200246.1"/>
    </source>
</evidence>
<dbReference type="CDD" id="cd00077">
    <property type="entry name" value="HDc"/>
    <property type="match status" value="1"/>
</dbReference>
<dbReference type="SUPFAM" id="SSF109604">
    <property type="entry name" value="HD-domain/PDEase-like"/>
    <property type="match status" value="1"/>
</dbReference>